<dbReference type="RefSeq" id="WP_379738136.1">
    <property type="nucleotide sequence ID" value="NZ_JBHRVV010000002.1"/>
</dbReference>
<keyword evidence="1" id="KW-0812">Transmembrane</keyword>
<keyword evidence="3" id="KW-1185">Reference proteome</keyword>
<feature type="transmembrane region" description="Helical" evidence="1">
    <location>
        <begin position="99"/>
        <end position="121"/>
    </location>
</feature>
<dbReference type="EMBL" id="JBHRVV010000002">
    <property type="protein sequence ID" value="MFC3461515.1"/>
    <property type="molecule type" value="Genomic_DNA"/>
</dbReference>
<proteinExistence type="predicted"/>
<gene>
    <name evidence="2" type="ORF">ACFOPH_25240</name>
</gene>
<keyword evidence="1" id="KW-1133">Transmembrane helix</keyword>
<reference evidence="3" key="1">
    <citation type="journal article" date="2019" name="Int. J. Syst. Evol. Microbiol.">
        <title>The Global Catalogue of Microorganisms (GCM) 10K type strain sequencing project: providing services to taxonomists for standard genome sequencing and annotation.</title>
        <authorList>
            <consortium name="The Broad Institute Genomics Platform"/>
            <consortium name="The Broad Institute Genome Sequencing Center for Infectious Disease"/>
            <person name="Wu L."/>
            <person name="Ma J."/>
        </authorList>
    </citation>
    <scope>NUCLEOTIDE SEQUENCE [LARGE SCALE GENOMIC DNA]</scope>
    <source>
        <strain evidence="3">CCM 7480</strain>
    </source>
</reference>
<organism evidence="2 3">
    <name type="scientific">Massilia haematophila</name>
    <dbReference type="NCBI Taxonomy" id="457923"/>
    <lineage>
        <taxon>Bacteria</taxon>
        <taxon>Pseudomonadati</taxon>
        <taxon>Pseudomonadota</taxon>
        <taxon>Betaproteobacteria</taxon>
        <taxon>Burkholderiales</taxon>
        <taxon>Oxalobacteraceae</taxon>
        <taxon>Telluria group</taxon>
        <taxon>Massilia</taxon>
    </lineage>
</organism>
<evidence type="ECO:0000256" key="1">
    <source>
        <dbReference type="SAM" id="Phobius"/>
    </source>
</evidence>
<protein>
    <submittedName>
        <fullName evidence="2">Uncharacterized protein</fullName>
    </submittedName>
</protein>
<name>A0ABV7PTJ0_9BURK</name>
<keyword evidence="1" id="KW-0472">Membrane</keyword>
<evidence type="ECO:0000313" key="3">
    <source>
        <dbReference type="Proteomes" id="UP001595665"/>
    </source>
</evidence>
<comment type="caution">
    <text evidence="2">The sequence shown here is derived from an EMBL/GenBank/DDBJ whole genome shotgun (WGS) entry which is preliminary data.</text>
</comment>
<evidence type="ECO:0000313" key="2">
    <source>
        <dbReference type="EMBL" id="MFC3461515.1"/>
    </source>
</evidence>
<dbReference type="Proteomes" id="UP001595665">
    <property type="component" value="Unassembled WGS sequence"/>
</dbReference>
<accession>A0ABV7PTJ0</accession>
<sequence length="160" mass="17473">MTSTSKSWQDKIADFMNEPAADQWEKEVMVDGVLIPQSVIGRGELNATDLSDALLRVLIGRTASFVVLACVDQAVMVRRLERAIEEKSMTCRIYTENRIVAAGGAALVTGLGVAAVAAIVAHNVATLNPDYEIKKDIVNNKVSVTFKKQPTRIVHDLTNY</sequence>